<dbReference type="HOGENOM" id="CLU_012923_5_0_1"/>
<feature type="transmembrane region" description="Helical" evidence="5">
    <location>
        <begin position="200"/>
        <end position="222"/>
    </location>
</feature>
<feature type="transmembrane region" description="Helical" evidence="5">
    <location>
        <begin position="162"/>
        <end position="180"/>
    </location>
</feature>
<sequence>MRLCLIIPVYSIVSFLCICFPNAYVYLDTWLDVVQGDLLTTFFLLLCDYISTDPYQREAYLAKVDLPLNKKTQQPVDAVAWYQKTWLFIIQYPIASFICAVATDITQASKIYCLGSDKPYFAHLWIEIVANISVTLAIMNTLKFFMGLKVQLAGIDPMVKFLAFKVIVGFNFLISLIFLILRSTKVLSPSSTLTWADINIGLPTLIICLLMVPFSLFFHYAYSIKPYRLSKIALEQAENGRHEPFTPLQYQGGLFNFRMWLSVFSPLDLVRGFQGRRVQSDVAREPLRGQGEELYDMHNPLLYARG</sequence>
<evidence type="ECO:0000256" key="1">
    <source>
        <dbReference type="ARBA" id="ARBA00004141"/>
    </source>
</evidence>
<dbReference type="AlphaFoldDB" id="B8M1E0"/>
<dbReference type="InterPro" id="IPR005178">
    <property type="entry name" value="Ostalpha/TMEM184C"/>
</dbReference>
<keyword evidence="2 5" id="KW-0812">Transmembrane</keyword>
<dbReference type="GeneID" id="8101566"/>
<evidence type="ECO:0000313" key="7">
    <source>
        <dbReference type="Proteomes" id="UP000001745"/>
    </source>
</evidence>
<dbReference type="OMA" id="WADINIG"/>
<organism evidence="6 7">
    <name type="scientific">Talaromyces stipitatus (strain ATCC 10500 / CBS 375.48 / QM 6759 / NRRL 1006)</name>
    <name type="common">Penicillium stipitatum</name>
    <dbReference type="NCBI Taxonomy" id="441959"/>
    <lineage>
        <taxon>Eukaryota</taxon>
        <taxon>Fungi</taxon>
        <taxon>Dikarya</taxon>
        <taxon>Ascomycota</taxon>
        <taxon>Pezizomycotina</taxon>
        <taxon>Eurotiomycetes</taxon>
        <taxon>Eurotiomycetidae</taxon>
        <taxon>Eurotiales</taxon>
        <taxon>Trichocomaceae</taxon>
        <taxon>Talaromyces</taxon>
        <taxon>Talaromyces sect. Talaromyces</taxon>
    </lineage>
</organism>
<comment type="subcellular location">
    <subcellularLocation>
        <location evidence="1">Membrane</location>
        <topology evidence="1">Multi-pass membrane protein</topology>
    </subcellularLocation>
</comment>
<name>B8M1E0_TALSN</name>
<dbReference type="eggNOG" id="KOG2641">
    <property type="taxonomic scope" value="Eukaryota"/>
</dbReference>
<reference evidence="7" key="1">
    <citation type="journal article" date="2015" name="Genome Announc.">
        <title>Genome sequence of the AIDS-associated pathogen Penicillium marneffei (ATCC18224) and its near taxonomic relative Talaromyces stipitatus (ATCC10500).</title>
        <authorList>
            <person name="Nierman W.C."/>
            <person name="Fedorova-Abrams N.D."/>
            <person name="Andrianopoulos A."/>
        </authorList>
    </citation>
    <scope>NUCLEOTIDE SEQUENCE [LARGE SCALE GENOMIC DNA]</scope>
    <source>
        <strain evidence="7">ATCC 10500 / CBS 375.48 / QM 6759 / NRRL 1006</strain>
    </source>
</reference>
<dbReference type="Pfam" id="PF03619">
    <property type="entry name" value="Solute_trans_a"/>
    <property type="match status" value="1"/>
</dbReference>
<protein>
    <submittedName>
        <fullName evidence="6">Transmembrane protein, putative</fullName>
    </submittedName>
</protein>
<evidence type="ECO:0000256" key="4">
    <source>
        <dbReference type="ARBA" id="ARBA00023136"/>
    </source>
</evidence>
<dbReference type="RefSeq" id="XP_002478799.1">
    <property type="nucleotide sequence ID" value="XM_002478754.1"/>
</dbReference>
<gene>
    <name evidence="6" type="ORF">TSTA_090760</name>
</gene>
<keyword evidence="4 5" id="KW-0472">Membrane</keyword>
<dbReference type="SMART" id="SM01417">
    <property type="entry name" value="Solute_trans_a"/>
    <property type="match status" value="1"/>
</dbReference>
<keyword evidence="3 5" id="KW-1133">Transmembrane helix</keyword>
<evidence type="ECO:0000256" key="2">
    <source>
        <dbReference type="ARBA" id="ARBA00022692"/>
    </source>
</evidence>
<dbReference type="PANTHER" id="PTHR23423">
    <property type="entry name" value="ORGANIC SOLUTE TRANSPORTER-RELATED"/>
    <property type="match status" value="1"/>
</dbReference>
<dbReference type="STRING" id="441959.B8M1E0"/>
<evidence type="ECO:0000313" key="6">
    <source>
        <dbReference type="EMBL" id="EED21836.1"/>
    </source>
</evidence>
<dbReference type="InParanoid" id="B8M1E0"/>
<dbReference type="VEuPathDB" id="FungiDB:TSTA_090760"/>
<dbReference type="OrthoDB" id="5348404at2759"/>
<dbReference type="GO" id="GO:0016020">
    <property type="term" value="C:membrane"/>
    <property type="evidence" value="ECO:0007669"/>
    <property type="project" value="UniProtKB-SubCell"/>
</dbReference>
<dbReference type="EMBL" id="EQ962653">
    <property type="protein sequence ID" value="EED21836.1"/>
    <property type="molecule type" value="Genomic_DNA"/>
</dbReference>
<accession>B8M1E0</accession>
<keyword evidence="7" id="KW-1185">Reference proteome</keyword>
<dbReference type="PhylomeDB" id="B8M1E0"/>
<dbReference type="Proteomes" id="UP000001745">
    <property type="component" value="Unassembled WGS sequence"/>
</dbReference>
<evidence type="ECO:0000256" key="3">
    <source>
        <dbReference type="ARBA" id="ARBA00022989"/>
    </source>
</evidence>
<evidence type="ECO:0000256" key="5">
    <source>
        <dbReference type="SAM" id="Phobius"/>
    </source>
</evidence>
<feature type="transmembrane region" description="Helical" evidence="5">
    <location>
        <begin position="7"/>
        <end position="27"/>
    </location>
</feature>
<proteinExistence type="predicted"/>
<feature type="transmembrane region" description="Helical" evidence="5">
    <location>
        <begin position="120"/>
        <end position="142"/>
    </location>
</feature>